<dbReference type="PANTHER" id="PTHR43591">
    <property type="entry name" value="METHYLTRANSFERASE"/>
    <property type="match status" value="1"/>
</dbReference>
<dbReference type="Proteomes" id="UP000597444">
    <property type="component" value="Unassembled WGS sequence"/>
</dbReference>
<dbReference type="EMBL" id="BNJK01000001">
    <property type="protein sequence ID" value="GHO97173.1"/>
    <property type="molecule type" value="Genomic_DNA"/>
</dbReference>
<evidence type="ECO:0000313" key="3">
    <source>
        <dbReference type="Proteomes" id="UP000597444"/>
    </source>
</evidence>
<protein>
    <recommendedName>
        <fullName evidence="1">Methyltransferase domain-containing protein</fullName>
    </recommendedName>
</protein>
<feature type="domain" description="Methyltransferase" evidence="1">
    <location>
        <begin position="48"/>
        <end position="146"/>
    </location>
</feature>
<name>A0A8J3IN82_9CHLR</name>
<dbReference type="Gene3D" id="3.40.50.150">
    <property type="entry name" value="Vaccinia Virus protein VP39"/>
    <property type="match status" value="1"/>
</dbReference>
<dbReference type="Pfam" id="PF13649">
    <property type="entry name" value="Methyltransf_25"/>
    <property type="match status" value="1"/>
</dbReference>
<gene>
    <name evidence="2" type="ORF">KSF_072210</name>
</gene>
<dbReference type="CDD" id="cd02440">
    <property type="entry name" value="AdoMet_MTases"/>
    <property type="match status" value="1"/>
</dbReference>
<dbReference type="InterPro" id="IPR029063">
    <property type="entry name" value="SAM-dependent_MTases_sf"/>
</dbReference>
<dbReference type="AlphaFoldDB" id="A0A8J3IN82"/>
<keyword evidence="3" id="KW-1185">Reference proteome</keyword>
<organism evidence="2 3">
    <name type="scientific">Reticulibacter mediterranei</name>
    <dbReference type="NCBI Taxonomy" id="2778369"/>
    <lineage>
        <taxon>Bacteria</taxon>
        <taxon>Bacillati</taxon>
        <taxon>Chloroflexota</taxon>
        <taxon>Ktedonobacteria</taxon>
        <taxon>Ktedonobacterales</taxon>
        <taxon>Reticulibacteraceae</taxon>
        <taxon>Reticulibacter</taxon>
    </lineage>
</organism>
<dbReference type="InterPro" id="IPR041698">
    <property type="entry name" value="Methyltransf_25"/>
</dbReference>
<evidence type="ECO:0000313" key="2">
    <source>
        <dbReference type="EMBL" id="GHO97173.1"/>
    </source>
</evidence>
<dbReference type="SUPFAM" id="SSF53335">
    <property type="entry name" value="S-adenosyl-L-methionine-dependent methyltransferases"/>
    <property type="match status" value="1"/>
</dbReference>
<sequence>MSDEQPNNYIIDAESAAEMARLMRQDQAMTAGMGGPLSEIDLSEVQRVLDLACGPGGWPLELAYAYSDMEIVGVDISERMIAYARSQAQVQQRSNISFHLMDILKPLDFPDNSFDLINARFLSSFVRRESWPLLFREILRVVRPGGIVRLTEPEAGMTNKPHLEKALHVGMQAMGRAGLNFSPNGYHYGIIHMLPSFFRQADLSILGQRAHFIEYSFGTEAHESFYHDLTLALQLFEPLVVKMRLATAQEWHTLSQRGLAEMYDEDFCAAWMLLTVWGEKPL</sequence>
<comment type="caution">
    <text evidence="2">The sequence shown here is derived from an EMBL/GenBank/DDBJ whole genome shotgun (WGS) entry which is preliminary data.</text>
</comment>
<evidence type="ECO:0000259" key="1">
    <source>
        <dbReference type="Pfam" id="PF13649"/>
    </source>
</evidence>
<accession>A0A8J3IN82</accession>
<proteinExistence type="predicted"/>
<dbReference type="RefSeq" id="WP_220207752.1">
    <property type="nucleotide sequence ID" value="NZ_BNJK01000001.1"/>
</dbReference>
<reference evidence="2" key="1">
    <citation type="submission" date="2020-10" db="EMBL/GenBank/DDBJ databases">
        <title>Taxonomic study of unclassified bacteria belonging to the class Ktedonobacteria.</title>
        <authorList>
            <person name="Yabe S."/>
            <person name="Wang C.M."/>
            <person name="Zheng Y."/>
            <person name="Sakai Y."/>
            <person name="Cavaletti L."/>
            <person name="Monciardini P."/>
            <person name="Donadio S."/>
        </authorList>
    </citation>
    <scope>NUCLEOTIDE SEQUENCE</scope>
    <source>
        <strain evidence="2">ID150040</strain>
    </source>
</reference>